<keyword evidence="2" id="KW-1185">Reference proteome</keyword>
<gene>
    <name evidence="1" type="ORF">RF11_07627</name>
</gene>
<protein>
    <submittedName>
        <fullName evidence="1">Uncharacterized protein</fullName>
    </submittedName>
</protein>
<dbReference type="EMBL" id="JWZT01000010">
    <property type="protein sequence ID" value="KII75208.1"/>
    <property type="molecule type" value="Genomic_DNA"/>
</dbReference>
<name>A0A0C2JZW2_THEKT</name>
<proteinExistence type="predicted"/>
<evidence type="ECO:0000313" key="1">
    <source>
        <dbReference type="EMBL" id="KII75208.1"/>
    </source>
</evidence>
<sequence length="136" mass="15432">MPDAARQQLIDKLVGYIYDNELCRLNEQVTSQLLASPDFLVAVRFHKPQTNLRMIVAATCAVTAFKKDVLRNKMVQNEDIDDLVITVIQNHEDTSISIVDAVRQAFQGAERHRWWLQSSFFSSMTACLSKVHASHA</sequence>
<accession>A0A0C2JZW2</accession>
<reference evidence="1 2" key="1">
    <citation type="journal article" date="2014" name="Genome Biol. Evol.">
        <title>The genome of the myxosporean Thelohanellus kitauei shows adaptations to nutrient acquisition within its fish host.</title>
        <authorList>
            <person name="Yang Y."/>
            <person name="Xiong J."/>
            <person name="Zhou Z."/>
            <person name="Huo F."/>
            <person name="Miao W."/>
            <person name="Ran C."/>
            <person name="Liu Y."/>
            <person name="Zhang J."/>
            <person name="Feng J."/>
            <person name="Wang M."/>
            <person name="Wang M."/>
            <person name="Wang L."/>
            <person name="Yao B."/>
        </authorList>
    </citation>
    <scope>NUCLEOTIDE SEQUENCE [LARGE SCALE GENOMIC DNA]</scope>
    <source>
        <strain evidence="1">Wuqing</strain>
    </source>
</reference>
<organism evidence="1 2">
    <name type="scientific">Thelohanellus kitauei</name>
    <name type="common">Myxosporean</name>
    <dbReference type="NCBI Taxonomy" id="669202"/>
    <lineage>
        <taxon>Eukaryota</taxon>
        <taxon>Metazoa</taxon>
        <taxon>Cnidaria</taxon>
        <taxon>Myxozoa</taxon>
        <taxon>Myxosporea</taxon>
        <taxon>Bivalvulida</taxon>
        <taxon>Platysporina</taxon>
        <taxon>Myxobolidae</taxon>
        <taxon>Thelohanellus</taxon>
    </lineage>
</organism>
<comment type="caution">
    <text evidence="1">The sequence shown here is derived from an EMBL/GenBank/DDBJ whole genome shotgun (WGS) entry which is preliminary data.</text>
</comment>
<dbReference type="AlphaFoldDB" id="A0A0C2JZW2"/>
<evidence type="ECO:0000313" key="2">
    <source>
        <dbReference type="Proteomes" id="UP000031668"/>
    </source>
</evidence>
<dbReference type="Proteomes" id="UP000031668">
    <property type="component" value="Unassembled WGS sequence"/>
</dbReference>